<dbReference type="Proteomes" id="UP001417504">
    <property type="component" value="Unassembled WGS sequence"/>
</dbReference>
<dbReference type="PANTHER" id="PTHR33321:SF3">
    <property type="entry name" value="OS05G0582000 PROTEIN"/>
    <property type="match status" value="1"/>
</dbReference>
<protein>
    <submittedName>
        <fullName evidence="1">Uncharacterized protein</fullName>
    </submittedName>
</protein>
<gene>
    <name evidence="1" type="ORF">Sjap_000719</name>
</gene>
<evidence type="ECO:0000313" key="1">
    <source>
        <dbReference type="EMBL" id="KAK9153239.1"/>
    </source>
</evidence>
<dbReference type="PANTHER" id="PTHR33321">
    <property type="match status" value="1"/>
</dbReference>
<dbReference type="AlphaFoldDB" id="A0AAP0KKW6"/>
<dbReference type="InterPro" id="IPR007541">
    <property type="entry name" value="Uncharacterised_BSP"/>
</dbReference>
<reference evidence="1 2" key="1">
    <citation type="submission" date="2024-01" db="EMBL/GenBank/DDBJ databases">
        <title>Genome assemblies of Stephania.</title>
        <authorList>
            <person name="Yang L."/>
        </authorList>
    </citation>
    <scope>NUCLEOTIDE SEQUENCE [LARGE SCALE GENOMIC DNA]</scope>
    <source>
        <strain evidence="1">QJT</strain>
        <tissue evidence="1">Leaf</tissue>
    </source>
</reference>
<name>A0AAP0KKW6_9MAGN</name>
<comment type="caution">
    <text evidence="1">The sequence shown here is derived from an EMBL/GenBank/DDBJ whole genome shotgun (WGS) entry which is preliminary data.</text>
</comment>
<dbReference type="EMBL" id="JBBNAE010000001">
    <property type="protein sequence ID" value="KAK9153239.1"/>
    <property type="molecule type" value="Genomic_DNA"/>
</dbReference>
<keyword evidence="2" id="KW-1185">Reference proteome</keyword>
<organism evidence="1 2">
    <name type="scientific">Stephania japonica</name>
    <dbReference type="NCBI Taxonomy" id="461633"/>
    <lineage>
        <taxon>Eukaryota</taxon>
        <taxon>Viridiplantae</taxon>
        <taxon>Streptophyta</taxon>
        <taxon>Embryophyta</taxon>
        <taxon>Tracheophyta</taxon>
        <taxon>Spermatophyta</taxon>
        <taxon>Magnoliopsida</taxon>
        <taxon>Ranunculales</taxon>
        <taxon>Menispermaceae</taxon>
        <taxon>Menispermoideae</taxon>
        <taxon>Cissampelideae</taxon>
        <taxon>Stephania</taxon>
    </lineage>
</organism>
<sequence>MDSPHQALVGRRIAFIAAVAIISVWANYEASKDVEIVVINGVGLDTPLGRRISLLLVSDDSATRAVLRAARLSRRRLYAAADPVKPVRRITVRLTSTAAAAPNFTSALAEVSVERRPGDEYAVAVALGVGGERWEKGEVVGAIERGWRGCGCGTAALRRRWWREWRRWWWAAAAAAAEGRGGSCWGVVRGGGGGSSDG</sequence>
<proteinExistence type="predicted"/>
<evidence type="ECO:0000313" key="2">
    <source>
        <dbReference type="Proteomes" id="UP001417504"/>
    </source>
</evidence>
<accession>A0AAP0KKW6</accession>